<dbReference type="AlphaFoldDB" id="A0A0E3LM15"/>
<dbReference type="KEGG" id="mbw:MSBRW_2978"/>
<dbReference type="GO" id="GO:0016491">
    <property type="term" value="F:oxidoreductase activity"/>
    <property type="evidence" value="ECO:0007669"/>
    <property type="project" value="UniProtKB-KW"/>
</dbReference>
<organism evidence="1 2">
    <name type="scientific">Methanosarcina barkeri str. Wiesmoor</name>
    <dbReference type="NCBI Taxonomy" id="1434109"/>
    <lineage>
        <taxon>Archaea</taxon>
        <taxon>Methanobacteriati</taxon>
        <taxon>Methanobacteriota</taxon>
        <taxon>Stenosarchaea group</taxon>
        <taxon>Methanomicrobia</taxon>
        <taxon>Methanosarcinales</taxon>
        <taxon>Methanosarcinaceae</taxon>
        <taxon>Methanosarcina</taxon>
    </lineage>
</organism>
<proteinExistence type="predicted"/>
<dbReference type="GeneID" id="68903997"/>
<accession>A0A0E3LM15</accession>
<dbReference type="PATRIC" id="fig|1434109.4.peg.3878"/>
<dbReference type="Proteomes" id="UP000033038">
    <property type="component" value="Chromosome"/>
</dbReference>
<gene>
    <name evidence="1" type="ORF">MSBRW_2978</name>
</gene>
<sequence length="56" mass="6920">MTGKRTYYSKVDVEDEREKEMLSDVKEWFRYCRFCHYPTPEKYLENPTPIKINVVR</sequence>
<reference evidence="1 2" key="1">
    <citation type="submission" date="2014-07" db="EMBL/GenBank/DDBJ databases">
        <title>Methanogenic archaea and the global carbon cycle.</title>
        <authorList>
            <person name="Henriksen J.R."/>
            <person name="Luke J."/>
            <person name="Reinhart S."/>
            <person name="Benedict M.N."/>
            <person name="Youngblut N.D."/>
            <person name="Metcalf M.E."/>
            <person name="Whitaker R.J."/>
            <person name="Metcalf W.W."/>
        </authorList>
    </citation>
    <scope>NUCLEOTIDE SEQUENCE [LARGE SCALE GENOMIC DNA]</scope>
    <source>
        <strain evidence="1 2">Wiesmoor</strain>
    </source>
</reference>
<evidence type="ECO:0000313" key="2">
    <source>
        <dbReference type="Proteomes" id="UP000033038"/>
    </source>
</evidence>
<dbReference type="HOGENOM" id="CLU_3003124_0_0_2"/>
<dbReference type="EC" id="1.2.99.5" evidence="1"/>
<evidence type="ECO:0000313" key="1">
    <source>
        <dbReference type="EMBL" id="AKB52231.1"/>
    </source>
</evidence>
<keyword evidence="1" id="KW-0560">Oxidoreductase</keyword>
<name>A0A0E3LM15_METBA</name>
<dbReference type="RefSeq" id="WP_230669804.1">
    <property type="nucleotide sequence ID" value="NZ_CP009526.1"/>
</dbReference>
<protein>
    <submittedName>
        <fullName evidence="1">Formylmethanofuran dehydrogenase subunit A</fullName>
        <ecNumber evidence="1">1.2.99.5</ecNumber>
    </submittedName>
</protein>
<dbReference type="EMBL" id="CP009526">
    <property type="protein sequence ID" value="AKB52231.1"/>
    <property type="molecule type" value="Genomic_DNA"/>
</dbReference>